<organism evidence="1 2">
    <name type="scientific">Telluria aromaticivorans</name>
    <dbReference type="NCBI Taxonomy" id="2725995"/>
    <lineage>
        <taxon>Bacteria</taxon>
        <taxon>Pseudomonadati</taxon>
        <taxon>Pseudomonadota</taxon>
        <taxon>Betaproteobacteria</taxon>
        <taxon>Burkholderiales</taxon>
        <taxon>Oxalobacteraceae</taxon>
        <taxon>Telluria group</taxon>
        <taxon>Telluria</taxon>
    </lineage>
</organism>
<evidence type="ECO:0000313" key="2">
    <source>
        <dbReference type="Proteomes" id="UP000533905"/>
    </source>
</evidence>
<evidence type="ECO:0000313" key="1">
    <source>
        <dbReference type="EMBL" id="NNG25548.1"/>
    </source>
</evidence>
<protein>
    <submittedName>
        <fullName evidence="1">Uncharacterized protein</fullName>
    </submittedName>
</protein>
<dbReference type="EMBL" id="JABAIV010000010">
    <property type="protein sequence ID" value="NNG25548.1"/>
    <property type="molecule type" value="Genomic_DNA"/>
</dbReference>
<dbReference type="AlphaFoldDB" id="A0A7Y2K3K7"/>
<dbReference type="RefSeq" id="WP_171088308.1">
    <property type="nucleotide sequence ID" value="NZ_JABAIV010000010.1"/>
</dbReference>
<comment type="caution">
    <text evidence="1">The sequence shown here is derived from an EMBL/GenBank/DDBJ whole genome shotgun (WGS) entry which is preliminary data.</text>
</comment>
<keyword evidence="2" id="KW-1185">Reference proteome</keyword>
<name>A0A7Y2K3K7_9BURK</name>
<dbReference type="Proteomes" id="UP000533905">
    <property type="component" value="Unassembled WGS sequence"/>
</dbReference>
<accession>A0A7Y2K3K7</accession>
<reference evidence="1 2" key="1">
    <citation type="submission" date="2020-04" db="EMBL/GenBank/DDBJ databases">
        <title>Massilia sp. nov., a cold adapted bacteria isolated from Arctic soil.</title>
        <authorList>
            <person name="Son J."/>
            <person name="Ka J.-O."/>
        </authorList>
    </citation>
    <scope>NUCLEOTIDE SEQUENCE [LARGE SCALE GENOMIC DNA]</scope>
    <source>
        <strain evidence="1 2">ML15P13</strain>
    </source>
</reference>
<gene>
    <name evidence="1" type="ORF">HGB41_21425</name>
</gene>
<sequence length="148" mass="16100">MPTFRDLQAQANDPVNKAKALEAALQILRFHAVFNTEYHLVEDKIVEAEDAIDAIDANPNGVDQAMRADLSEFVLEQQGRLDLLDAKLRAFEASDLNIRPPTKEMVAQVKKETALVAALQVKGGALSAIIKGLTEIAQIADKSGKSHP</sequence>
<proteinExistence type="predicted"/>